<dbReference type="PROSITE" id="PS50929">
    <property type="entry name" value="ABC_TM1F"/>
    <property type="match status" value="1"/>
</dbReference>
<feature type="transmembrane region" description="Helical" evidence="10">
    <location>
        <begin position="66"/>
        <end position="88"/>
    </location>
</feature>
<dbReference type="EMBL" id="KI913953">
    <property type="protein sequence ID" value="ETW09122.1"/>
    <property type="molecule type" value="Genomic_DNA"/>
</dbReference>
<feature type="domain" description="ABC transmembrane type-1" evidence="12">
    <location>
        <begin position="322"/>
        <end position="648"/>
    </location>
</feature>
<dbReference type="STRING" id="157072.A0A024UT73"/>
<keyword evidence="8 10" id="KW-0472">Membrane</keyword>
<evidence type="ECO:0000256" key="10">
    <source>
        <dbReference type="SAM" id="Phobius"/>
    </source>
</evidence>
<dbReference type="Pfam" id="PF00664">
    <property type="entry name" value="ABC_membrane"/>
    <property type="match status" value="1"/>
</dbReference>
<feature type="transmembrane region" description="Helical" evidence="10">
    <location>
        <begin position="404"/>
        <end position="425"/>
    </location>
</feature>
<name>A0A024UT73_9STRA</name>
<gene>
    <name evidence="13" type="ORF">H310_01568</name>
</gene>
<sequence>MRYEDSGPQRSVHRSVGRNSTNSWVDKHGKNTGTHSHLGKVAMASQDAPETSMRLRFLQFLDSRPWHYFIMALLLVDFLGNCIVASVTSTETFYHAARTTRLASAACAIMHLIDSVGRVWSLRRSYFRNAATAIDGLAVVLLLLTLAARFVWADDVKNVVLSQGGWTNKYQLFHEVLTNQKEQYIAALYCLVVAGRICLKPRARTFSKKLHKYANHDKLEISLLSLRTAIHRIPGIQAAVVELMEMDLAMVCGRQDGNINREELMRFLQKAMQYRPKELSVDAFLAYLRQVDATSSMQSTYGAYEVVKSTFRHWASQRFDLALTVLVVVLYACIVPGLAYFLQILTDQAFPWYITLDPAHDNLWDIYTITNVTKRIVYKDEMANENNLNPKENNLFIFVPHESLQFGLLGLLALAVPFVACDYAMGYFQSKMIAKATQRMQDTLLSVILSQPIQFFNERPDGDLNNLFQSDIARVNAMWQAVFWNLMQPIVAIAIGFGFLLYVQPVVGIMAFSFAAIVVSSGPQGLAASKSDDFGKKNAIVSTEYQNAIACQKVVRAYAIQSSLLARFGASIQTLGTAQFGKDFWSGIVQIYIESAMFIFVAVMTACLSIKVYHGDITPGEFFASVTLINRVSTPVSVLGGFMRVAIGNASSLQRLDHVLQMEPMDNTPSTPLPNLHLMQKNIALHHVNFHYSTDRQILFDVDVVFKMGEYSCIVGPSGCGKSTLLGCLMQLHPVSSGRVMIDGVDLKQFSSRSVRDQLAVVFQQGGVLNGTIMDNIRYGQPTATDDDCKRAAKSAECHNFIEQLKDGYDTVVGQHALVNLSGGQLQRICLARALVREPSVLLLDEATSALDASTEASIVATLERLTRTLNMAVVSVTHRLNTARNADKIVVMSNGSIAECGKFNELMAKPDSIFASLMHKVDNLSPSHDPTTSRQSASRSFGAYTHNEDICNMMETHQALMEYQKALSTRSEDELSAWQVRKSSSAKRQLSRISRRSVQSNDDAPNDITTTTNRDSYIVI</sequence>
<dbReference type="GO" id="GO:0005524">
    <property type="term" value="F:ATP binding"/>
    <property type="evidence" value="ECO:0007669"/>
    <property type="project" value="UniProtKB-KW"/>
</dbReference>
<proteinExistence type="predicted"/>
<dbReference type="PANTHER" id="PTHR24221:SF620">
    <property type="entry name" value="ABC TRANSMEMBRANE TYPE-1 DOMAIN-CONTAINING PROTEIN"/>
    <property type="match status" value="1"/>
</dbReference>
<accession>A0A024UT73</accession>
<keyword evidence="4 10" id="KW-0812">Transmembrane</keyword>
<feature type="domain" description="ABC transporter" evidence="11">
    <location>
        <begin position="683"/>
        <end position="920"/>
    </location>
</feature>
<dbReference type="SUPFAM" id="SSF52540">
    <property type="entry name" value="P-loop containing nucleoside triphosphate hydrolases"/>
    <property type="match status" value="1"/>
</dbReference>
<evidence type="ECO:0000256" key="2">
    <source>
        <dbReference type="ARBA" id="ARBA00022448"/>
    </source>
</evidence>
<dbReference type="InterPro" id="IPR036640">
    <property type="entry name" value="ABC1_TM_sf"/>
</dbReference>
<dbReference type="AlphaFoldDB" id="A0A024UT73"/>
<keyword evidence="5" id="KW-0547">Nucleotide-binding</keyword>
<dbReference type="GO" id="GO:0016887">
    <property type="term" value="F:ATP hydrolysis activity"/>
    <property type="evidence" value="ECO:0007669"/>
    <property type="project" value="InterPro"/>
</dbReference>
<evidence type="ECO:0000256" key="3">
    <source>
        <dbReference type="ARBA" id="ARBA00022475"/>
    </source>
</evidence>
<dbReference type="CDD" id="cd07346">
    <property type="entry name" value="ABC_6TM_exporters"/>
    <property type="match status" value="1"/>
</dbReference>
<dbReference type="PROSITE" id="PS50893">
    <property type="entry name" value="ABC_TRANSPORTER_2"/>
    <property type="match status" value="1"/>
</dbReference>
<evidence type="ECO:0000256" key="7">
    <source>
        <dbReference type="ARBA" id="ARBA00022989"/>
    </source>
</evidence>
<keyword evidence="3" id="KW-1003">Cell membrane</keyword>
<evidence type="ECO:0000256" key="4">
    <source>
        <dbReference type="ARBA" id="ARBA00022692"/>
    </source>
</evidence>
<dbReference type="SMART" id="SM00382">
    <property type="entry name" value="AAA"/>
    <property type="match status" value="1"/>
</dbReference>
<comment type="subcellular location">
    <subcellularLocation>
        <location evidence="1">Cell membrane</location>
        <topology evidence="1">Multi-pass membrane protein</topology>
    </subcellularLocation>
</comment>
<dbReference type="PROSITE" id="PS00211">
    <property type="entry name" value="ABC_TRANSPORTER_1"/>
    <property type="match status" value="1"/>
</dbReference>
<feature type="region of interest" description="Disordered" evidence="9">
    <location>
        <begin position="1"/>
        <end position="39"/>
    </location>
</feature>
<evidence type="ECO:0008006" key="14">
    <source>
        <dbReference type="Google" id="ProtNLM"/>
    </source>
</evidence>
<dbReference type="InterPro" id="IPR039421">
    <property type="entry name" value="Type_1_exporter"/>
</dbReference>
<dbReference type="GeneID" id="20078618"/>
<dbReference type="RefSeq" id="XP_008862927.1">
    <property type="nucleotide sequence ID" value="XM_008864705.1"/>
</dbReference>
<feature type="transmembrane region" description="Helical" evidence="10">
    <location>
        <begin position="482"/>
        <end position="503"/>
    </location>
</feature>
<reference evidence="13" key="1">
    <citation type="submission" date="2013-12" db="EMBL/GenBank/DDBJ databases">
        <title>The Genome Sequence of Aphanomyces invadans NJM9701.</title>
        <authorList>
            <consortium name="The Broad Institute Genomics Platform"/>
            <person name="Russ C."/>
            <person name="Tyler B."/>
            <person name="van West P."/>
            <person name="Dieguez-Uribeondo J."/>
            <person name="Young S.K."/>
            <person name="Zeng Q."/>
            <person name="Gargeya S."/>
            <person name="Fitzgerald M."/>
            <person name="Abouelleil A."/>
            <person name="Alvarado L."/>
            <person name="Chapman S.B."/>
            <person name="Gainer-Dewar J."/>
            <person name="Goldberg J."/>
            <person name="Griggs A."/>
            <person name="Gujja S."/>
            <person name="Hansen M."/>
            <person name="Howarth C."/>
            <person name="Imamovic A."/>
            <person name="Ireland A."/>
            <person name="Larimer J."/>
            <person name="McCowan C."/>
            <person name="Murphy C."/>
            <person name="Pearson M."/>
            <person name="Poon T.W."/>
            <person name="Priest M."/>
            <person name="Roberts A."/>
            <person name="Saif S."/>
            <person name="Shea T."/>
            <person name="Sykes S."/>
            <person name="Wortman J."/>
            <person name="Nusbaum C."/>
            <person name="Birren B."/>
        </authorList>
    </citation>
    <scope>NUCLEOTIDE SEQUENCE [LARGE SCALE GENOMIC DNA]</scope>
    <source>
        <strain evidence="13">NJM9701</strain>
    </source>
</reference>
<dbReference type="InterPro" id="IPR003593">
    <property type="entry name" value="AAA+_ATPase"/>
</dbReference>
<dbReference type="FunFam" id="3.40.50.300:FF:000299">
    <property type="entry name" value="ABC transporter ATP-binding protein/permease"/>
    <property type="match status" value="1"/>
</dbReference>
<dbReference type="GO" id="GO:0005886">
    <property type="term" value="C:plasma membrane"/>
    <property type="evidence" value="ECO:0007669"/>
    <property type="project" value="UniProtKB-SubCell"/>
</dbReference>
<feature type="compositionally biased region" description="Polar residues" evidence="9">
    <location>
        <begin position="997"/>
        <end position="1016"/>
    </location>
</feature>
<evidence type="ECO:0000259" key="11">
    <source>
        <dbReference type="PROSITE" id="PS50893"/>
    </source>
</evidence>
<feature type="transmembrane region" description="Helical" evidence="10">
    <location>
        <begin position="132"/>
        <end position="152"/>
    </location>
</feature>
<dbReference type="InterPro" id="IPR027359">
    <property type="entry name" value="Volt_channel_dom_sf"/>
</dbReference>
<dbReference type="InterPro" id="IPR003439">
    <property type="entry name" value="ABC_transporter-like_ATP-bd"/>
</dbReference>
<dbReference type="InterPro" id="IPR011527">
    <property type="entry name" value="ABC1_TM_dom"/>
</dbReference>
<dbReference type="Gene3D" id="1.20.1560.10">
    <property type="entry name" value="ABC transporter type 1, transmembrane domain"/>
    <property type="match status" value="1"/>
</dbReference>
<dbReference type="VEuPathDB" id="FungiDB:H310_01568"/>
<dbReference type="OrthoDB" id="6500128at2759"/>
<evidence type="ECO:0000256" key="8">
    <source>
        <dbReference type="ARBA" id="ARBA00023136"/>
    </source>
</evidence>
<feature type="transmembrane region" description="Helical" evidence="10">
    <location>
        <begin position="591"/>
        <end position="613"/>
    </location>
</feature>
<dbReference type="SUPFAM" id="SSF90123">
    <property type="entry name" value="ABC transporter transmembrane region"/>
    <property type="match status" value="1"/>
</dbReference>
<dbReference type="Gene3D" id="3.40.50.300">
    <property type="entry name" value="P-loop containing nucleotide triphosphate hydrolases"/>
    <property type="match status" value="1"/>
</dbReference>
<keyword evidence="7 10" id="KW-1133">Transmembrane helix</keyword>
<dbReference type="Gene3D" id="1.20.120.350">
    <property type="entry name" value="Voltage-gated potassium channels. Chain C"/>
    <property type="match status" value="1"/>
</dbReference>
<feature type="transmembrane region" description="Helical" evidence="10">
    <location>
        <begin position="321"/>
        <end position="342"/>
    </location>
</feature>
<dbReference type="InterPro" id="IPR017871">
    <property type="entry name" value="ABC_transporter-like_CS"/>
</dbReference>
<dbReference type="InterPro" id="IPR027417">
    <property type="entry name" value="P-loop_NTPase"/>
</dbReference>
<evidence type="ECO:0000256" key="9">
    <source>
        <dbReference type="SAM" id="MobiDB-lite"/>
    </source>
</evidence>
<dbReference type="PANTHER" id="PTHR24221">
    <property type="entry name" value="ATP-BINDING CASSETTE SUB-FAMILY B"/>
    <property type="match status" value="1"/>
</dbReference>
<keyword evidence="2" id="KW-0813">Transport</keyword>
<evidence type="ECO:0000256" key="1">
    <source>
        <dbReference type="ARBA" id="ARBA00004651"/>
    </source>
</evidence>
<keyword evidence="6" id="KW-0067">ATP-binding</keyword>
<feature type="region of interest" description="Disordered" evidence="9">
    <location>
        <begin position="987"/>
        <end position="1016"/>
    </location>
</feature>
<evidence type="ECO:0000256" key="6">
    <source>
        <dbReference type="ARBA" id="ARBA00022840"/>
    </source>
</evidence>
<protein>
    <recommendedName>
        <fullName evidence="14">ABC transporter domain-containing protein</fullName>
    </recommendedName>
</protein>
<evidence type="ECO:0000259" key="12">
    <source>
        <dbReference type="PROSITE" id="PS50929"/>
    </source>
</evidence>
<dbReference type="GO" id="GO:0140359">
    <property type="term" value="F:ABC-type transporter activity"/>
    <property type="evidence" value="ECO:0007669"/>
    <property type="project" value="InterPro"/>
</dbReference>
<dbReference type="eggNOG" id="KOG0058">
    <property type="taxonomic scope" value="Eukaryota"/>
</dbReference>
<dbReference type="Pfam" id="PF00005">
    <property type="entry name" value="ABC_tran"/>
    <property type="match status" value="1"/>
</dbReference>
<organism evidence="13">
    <name type="scientific">Aphanomyces invadans</name>
    <dbReference type="NCBI Taxonomy" id="157072"/>
    <lineage>
        <taxon>Eukaryota</taxon>
        <taxon>Sar</taxon>
        <taxon>Stramenopiles</taxon>
        <taxon>Oomycota</taxon>
        <taxon>Saprolegniomycetes</taxon>
        <taxon>Saprolegniales</taxon>
        <taxon>Verrucalvaceae</taxon>
        <taxon>Aphanomyces</taxon>
    </lineage>
</organism>
<evidence type="ECO:0000256" key="5">
    <source>
        <dbReference type="ARBA" id="ARBA00022741"/>
    </source>
</evidence>
<feature type="transmembrane region" description="Helical" evidence="10">
    <location>
        <begin position="509"/>
        <end position="528"/>
    </location>
</feature>
<evidence type="ECO:0000313" key="13">
    <source>
        <dbReference type="EMBL" id="ETW09122.1"/>
    </source>
</evidence>